<accession>A0ABN0WMM3</accession>
<name>A0ABN0WMM3_9BACI</name>
<proteinExistence type="predicted"/>
<dbReference type="EMBL" id="BAAADJ010000060">
    <property type="protein sequence ID" value="GAA0341979.1"/>
    <property type="molecule type" value="Genomic_DNA"/>
</dbReference>
<reference evidence="1 2" key="1">
    <citation type="journal article" date="2019" name="Int. J. Syst. Evol. Microbiol.">
        <title>The Global Catalogue of Microorganisms (GCM) 10K type strain sequencing project: providing services to taxonomists for standard genome sequencing and annotation.</title>
        <authorList>
            <consortium name="The Broad Institute Genomics Platform"/>
            <consortium name="The Broad Institute Genome Sequencing Center for Infectious Disease"/>
            <person name="Wu L."/>
            <person name="Ma J."/>
        </authorList>
    </citation>
    <scope>NUCLEOTIDE SEQUENCE [LARGE SCALE GENOMIC DNA]</scope>
    <source>
        <strain evidence="1 2">JCM 9731</strain>
    </source>
</reference>
<evidence type="ECO:0008006" key="3">
    <source>
        <dbReference type="Google" id="ProtNLM"/>
    </source>
</evidence>
<evidence type="ECO:0000313" key="2">
    <source>
        <dbReference type="Proteomes" id="UP001500782"/>
    </source>
</evidence>
<keyword evidence="2" id="KW-1185">Reference proteome</keyword>
<organism evidence="1 2">
    <name type="scientific">Bacillus carboniphilus</name>
    <dbReference type="NCBI Taxonomy" id="86663"/>
    <lineage>
        <taxon>Bacteria</taxon>
        <taxon>Bacillati</taxon>
        <taxon>Bacillota</taxon>
        <taxon>Bacilli</taxon>
        <taxon>Bacillales</taxon>
        <taxon>Bacillaceae</taxon>
        <taxon>Bacillus</taxon>
    </lineage>
</organism>
<evidence type="ECO:0000313" key="1">
    <source>
        <dbReference type="EMBL" id="GAA0341979.1"/>
    </source>
</evidence>
<gene>
    <name evidence="1" type="ORF">GCM10008967_35460</name>
</gene>
<dbReference type="Proteomes" id="UP001500782">
    <property type="component" value="Unassembled WGS sequence"/>
</dbReference>
<sequence length="109" mass="12340">MGNSKFLKGVMWGALIGGAVTLLDKETRQEFMQTGKKAGQALRNPKQTTQKIKEKVQDWQEAYEHIRDDVTYISDKLYELKDVPPKVTDIINESKKAIDGTNDNNKIGE</sequence>
<comment type="caution">
    <text evidence="1">The sequence shown here is derived from an EMBL/GenBank/DDBJ whole genome shotgun (WGS) entry which is preliminary data.</text>
</comment>
<protein>
    <recommendedName>
        <fullName evidence="3">YtxH domain-containing protein</fullName>
    </recommendedName>
</protein>
<dbReference type="RefSeq" id="WP_343802029.1">
    <property type="nucleotide sequence ID" value="NZ_BAAADJ010000060.1"/>
</dbReference>